<feature type="compositionally biased region" description="Pro residues" evidence="1">
    <location>
        <begin position="247"/>
        <end position="256"/>
    </location>
</feature>
<proteinExistence type="predicted"/>
<keyword evidence="3" id="KW-1185">Reference proteome</keyword>
<reference evidence="2" key="1">
    <citation type="submission" date="2019-08" db="EMBL/GenBank/DDBJ databases">
        <title>Phocoena sinus (Vaquita) genome, mPhoSin1, primary haplotype.</title>
        <authorList>
            <person name="Morin P."/>
            <person name="Mountcastle J."/>
            <person name="Fungtammasan C."/>
            <person name="Rhie A."/>
            <person name="Rojas-Bracho L."/>
            <person name="Smith C.R."/>
            <person name="Taylor B.L."/>
            <person name="Gulland F.M.D."/>
            <person name="Musser W."/>
            <person name="Houck M."/>
            <person name="Haase B."/>
            <person name="Paez S."/>
            <person name="Howe K."/>
            <person name="Torrance J."/>
            <person name="Formenti G."/>
            <person name="Phillippy A."/>
            <person name="Ryder O."/>
            <person name="Jarvis E.D."/>
            <person name="Fedrigo O."/>
        </authorList>
    </citation>
    <scope>NUCLEOTIDE SEQUENCE [LARGE SCALE GENOMIC DNA]</scope>
</reference>
<feature type="region of interest" description="Disordered" evidence="1">
    <location>
        <begin position="226"/>
        <end position="258"/>
    </location>
</feature>
<feature type="compositionally biased region" description="Low complexity" evidence="1">
    <location>
        <begin position="234"/>
        <end position="246"/>
    </location>
</feature>
<dbReference type="AlphaFoldDB" id="A0A8C9B042"/>
<sequence>METPSWALEKEWIWASWLPHSLQLPGFLIDGDYYIIDLLDRTVPALGTLCPSSKPAPGPGTSGTEPAALLCRLPQLGVRPAPRRSRGWPAEYGFTSASPELWDPVGPFQPELGTWEPVEVGIGGAGARVGQRKEFGKDAGAGKGRLGEGADRGSGGGTLILTGLPPSPTGGFGKTEQAAKAWLEILQPTLLGTQSWRAGAGRGERARPRGGQGLFWGWGPWGQVPGEGVPGAVSPQSASPFSFSTPSFPPSSPSPAPVLQIAGRLNSLRASPVDS</sequence>
<evidence type="ECO:0000313" key="3">
    <source>
        <dbReference type="Proteomes" id="UP000694554"/>
    </source>
</evidence>
<dbReference type="Ensembl" id="ENSPSNT00000004010.1">
    <property type="protein sequence ID" value="ENSPSNP00000003495.1"/>
    <property type="gene ID" value="ENSPSNG00000002648.1"/>
</dbReference>
<reference evidence="2" key="3">
    <citation type="submission" date="2025-09" db="UniProtKB">
        <authorList>
            <consortium name="Ensembl"/>
        </authorList>
    </citation>
    <scope>IDENTIFICATION</scope>
</reference>
<reference evidence="2" key="2">
    <citation type="submission" date="2025-08" db="UniProtKB">
        <authorList>
            <consortium name="Ensembl"/>
        </authorList>
    </citation>
    <scope>IDENTIFICATION</scope>
</reference>
<dbReference type="Proteomes" id="UP000694554">
    <property type="component" value="Chromosome 8"/>
</dbReference>
<dbReference type="GeneTree" id="ENSGT00900000143762"/>
<evidence type="ECO:0000313" key="2">
    <source>
        <dbReference type="Ensembl" id="ENSPSNP00000003495.1"/>
    </source>
</evidence>
<protein>
    <submittedName>
        <fullName evidence="2">Uncharacterized protein</fullName>
    </submittedName>
</protein>
<organism evidence="2 3">
    <name type="scientific">Phocoena sinus</name>
    <name type="common">Vaquita</name>
    <dbReference type="NCBI Taxonomy" id="42100"/>
    <lineage>
        <taxon>Eukaryota</taxon>
        <taxon>Metazoa</taxon>
        <taxon>Chordata</taxon>
        <taxon>Craniata</taxon>
        <taxon>Vertebrata</taxon>
        <taxon>Euteleostomi</taxon>
        <taxon>Mammalia</taxon>
        <taxon>Eutheria</taxon>
        <taxon>Laurasiatheria</taxon>
        <taxon>Artiodactyla</taxon>
        <taxon>Whippomorpha</taxon>
        <taxon>Cetacea</taxon>
        <taxon>Odontoceti</taxon>
        <taxon>Phocoenidae</taxon>
        <taxon>Phocoena</taxon>
    </lineage>
</organism>
<name>A0A8C9B042_PHOSS</name>
<feature type="region of interest" description="Disordered" evidence="1">
    <location>
        <begin position="136"/>
        <end position="156"/>
    </location>
</feature>
<accession>A0A8C9B042</accession>
<evidence type="ECO:0000256" key="1">
    <source>
        <dbReference type="SAM" id="MobiDB-lite"/>
    </source>
</evidence>